<organism evidence="1 2">
    <name type="scientific">Pristionchus entomophagus</name>
    <dbReference type="NCBI Taxonomy" id="358040"/>
    <lineage>
        <taxon>Eukaryota</taxon>
        <taxon>Metazoa</taxon>
        <taxon>Ecdysozoa</taxon>
        <taxon>Nematoda</taxon>
        <taxon>Chromadorea</taxon>
        <taxon>Rhabditida</taxon>
        <taxon>Rhabditina</taxon>
        <taxon>Diplogasteromorpha</taxon>
        <taxon>Diplogasteroidea</taxon>
        <taxon>Neodiplogasteridae</taxon>
        <taxon>Pristionchus</taxon>
    </lineage>
</organism>
<accession>A0AAV5TXX0</accession>
<evidence type="ECO:0000313" key="2">
    <source>
        <dbReference type="Proteomes" id="UP001432027"/>
    </source>
</evidence>
<dbReference type="PANTHER" id="PTHR12892:SF15">
    <property type="entry name" value="POST-GPI ATTACHMENT TO PROTEINS FACTOR 2-LIKE"/>
    <property type="match status" value="1"/>
</dbReference>
<feature type="non-terminal residue" evidence="1">
    <location>
        <position position="1"/>
    </location>
</feature>
<feature type="non-terminal residue" evidence="1">
    <location>
        <position position="67"/>
    </location>
</feature>
<dbReference type="GO" id="GO:0005789">
    <property type="term" value="C:endoplasmic reticulum membrane"/>
    <property type="evidence" value="ECO:0007669"/>
    <property type="project" value="TreeGrafter"/>
</dbReference>
<dbReference type="GO" id="GO:0000139">
    <property type="term" value="C:Golgi membrane"/>
    <property type="evidence" value="ECO:0007669"/>
    <property type="project" value="InterPro"/>
</dbReference>
<dbReference type="AlphaFoldDB" id="A0AAV5TXX0"/>
<sequence>SPFACPVSSTFFTHAHIISNYSLRSCPHIKSSLAPVSYSIATWEPQRQLWMLMLFLHLPARTLLMIV</sequence>
<keyword evidence="2" id="KW-1185">Reference proteome</keyword>
<dbReference type="InterPro" id="IPR039545">
    <property type="entry name" value="PGAP2"/>
</dbReference>
<evidence type="ECO:0000313" key="1">
    <source>
        <dbReference type="EMBL" id="GMS99385.1"/>
    </source>
</evidence>
<dbReference type="PANTHER" id="PTHR12892">
    <property type="entry name" value="FGF RECEPTOR ACTIVATING PROTEIN 1"/>
    <property type="match status" value="1"/>
</dbReference>
<dbReference type="GO" id="GO:0006506">
    <property type="term" value="P:GPI anchor biosynthetic process"/>
    <property type="evidence" value="ECO:0007669"/>
    <property type="project" value="TreeGrafter"/>
</dbReference>
<proteinExistence type="predicted"/>
<gene>
    <name evidence="1" type="ORF">PENTCL1PPCAC_21560</name>
</gene>
<dbReference type="Proteomes" id="UP001432027">
    <property type="component" value="Unassembled WGS sequence"/>
</dbReference>
<protein>
    <submittedName>
        <fullName evidence="1">Uncharacterized protein</fullName>
    </submittedName>
</protein>
<reference evidence="1" key="1">
    <citation type="submission" date="2023-10" db="EMBL/GenBank/DDBJ databases">
        <title>Genome assembly of Pristionchus species.</title>
        <authorList>
            <person name="Yoshida K."/>
            <person name="Sommer R.J."/>
        </authorList>
    </citation>
    <scope>NUCLEOTIDE SEQUENCE</scope>
    <source>
        <strain evidence="1">RS0144</strain>
    </source>
</reference>
<comment type="caution">
    <text evidence="1">The sequence shown here is derived from an EMBL/GenBank/DDBJ whole genome shotgun (WGS) entry which is preliminary data.</text>
</comment>
<name>A0AAV5TXX0_9BILA</name>
<dbReference type="EMBL" id="BTSX01000005">
    <property type="protein sequence ID" value="GMS99385.1"/>
    <property type="molecule type" value="Genomic_DNA"/>
</dbReference>